<geneLocation type="mitochondrion" evidence="5"/>
<feature type="domain" description="Small ribosomal subunit protein uS3 C-terminal" evidence="4">
    <location>
        <begin position="161"/>
        <end position="222"/>
    </location>
</feature>
<evidence type="ECO:0000313" key="5">
    <source>
        <dbReference type="EMBL" id="AHX02542.1"/>
    </source>
</evidence>
<keyword evidence="3" id="KW-0687">Ribonucleoprotein</keyword>
<dbReference type="SUPFAM" id="SSF54814">
    <property type="entry name" value="Prokaryotic type KH domain (KH-domain type II)"/>
    <property type="match status" value="1"/>
</dbReference>
<proteinExistence type="inferred from homology"/>
<evidence type="ECO:0000259" key="4">
    <source>
        <dbReference type="Pfam" id="PF00189"/>
    </source>
</evidence>
<dbReference type="GO" id="GO:1990904">
    <property type="term" value="C:ribonucleoprotein complex"/>
    <property type="evidence" value="ECO:0007669"/>
    <property type="project" value="UniProtKB-KW"/>
</dbReference>
<dbReference type="Pfam" id="PF00189">
    <property type="entry name" value="Ribosomal_S3_C"/>
    <property type="match status" value="1"/>
</dbReference>
<dbReference type="GO" id="GO:0003735">
    <property type="term" value="F:structural constituent of ribosome"/>
    <property type="evidence" value="ECO:0007669"/>
    <property type="project" value="InterPro"/>
</dbReference>
<dbReference type="EMBL" id="KJ398164">
    <property type="protein sequence ID" value="AHX02542.1"/>
    <property type="molecule type" value="Genomic_DNA"/>
</dbReference>
<dbReference type="GO" id="GO:0003723">
    <property type="term" value="F:RNA binding"/>
    <property type="evidence" value="ECO:0007669"/>
    <property type="project" value="InterPro"/>
</dbReference>
<name>A0A0E3DBT9_9FLOR</name>
<protein>
    <submittedName>
        <fullName evidence="5">Ribosomal protein S3</fullName>
    </submittedName>
</protein>
<keyword evidence="5" id="KW-0496">Mitochondrion</keyword>
<evidence type="ECO:0000256" key="1">
    <source>
        <dbReference type="ARBA" id="ARBA00010761"/>
    </source>
</evidence>
<reference evidence="5" key="1">
    <citation type="submission" date="2014-02" db="EMBL/GenBank/DDBJ databases">
        <title>Complete mitochondrion genomes reveal florideophycean red algal diversity.</title>
        <authorList>
            <person name="Yang E.C."/>
            <person name="Yoon H.S."/>
        </authorList>
    </citation>
    <scope>NUCLEOTIDE SEQUENCE</scope>
</reference>
<dbReference type="InterPro" id="IPR009019">
    <property type="entry name" value="KH_sf_prok-type"/>
</dbReference>
<keyword evidence="2 5" id="KW-0689">Ribosomal protein</keyword>
<dbReference type="GO" id="GO:0006412">
    <property type="term" value="P:translation"/>
    <property type="evidence" value="ECO:0007669"/>
    <property type="project" value="InterPro"/>
</dbReference>
<dbReference type="InterPro" id="IPR036419">
    <property type="entry name" value="Ribosomal_S3_C_sf"/>
</dbReference>
<accession>A0A0E3DBT9</accession>
<dbReference type="InterPro" id="IPR001351">
    <property type="entry name" value="Ribosomal_uS3_C"/>
</dbReference>
<dbReference type="GO" id="GO:0005840">
    <property type="term" value="C:ribosome"/>
    <property type="evidence" value="ECO:0007669"/>
    <property type="project" value="UniProtKB-KW"/>
</dbReference>
<sequence>MTQKINPISLRLGITQVWDSILQNYGKLNKNYSLILHKQIQFYKFLMQLLNSSKLLVSQKELQFKNNYVLVNLYYLNENLPISSLDLTKISKIIFQWFFVRVVLRLYLKYKLYSSINLVFNYTKYLLEQGELPTKILWNLCRFLEVHLNANKVFNSVKGPIRVNLKGFKIRLAGRLDGSKNQMAKTIEQKVGSLPLASLKSYVEFLNTEIHTKLGTCGLQIWLFYSIIN</sequence>
<dbReference type="Gene3D" id="3.30.1140.32">
    <property type="entry name" value="Ribosomal protein S3, C-terminal domain"/>
    <property type="match status" value="1"/>
</dbReference>
<dbReference type="AlphaFoldDB" id="A0A0E3DBT9"/>
<comment type="similarity">
    <text evidence="1">Belongs to the universal ribosomal protein uS3 family.</text>
</comment>
<gene>
    <name evidence="5" type="primary">rps3</name>
    <name evidence="5" type="ORF">Sflab.mt.02</name>
</gene>
<dbReference type="SUPFAM" id="SSF54821">
    <property type="entry name" value="Ribosomal protein S3 C-terminal domain"/>
    <property type="match status" value="1"/>
</dbReference>
<evidence type="ECO:0000256" key="2">
    <source>
        <dbReference type="ARBA" id="ARBA00022980"/>
    </source>
</evidence>
<evidence type="ECO:0000256" key="3">
    <source>
        <dbReference type="ARBA" id="ARBA00023274"/>
    </source>
</evidence>
<organism evidence="5">
    <name type="scientific">Sebdenia flabellata</name>
    <dbReference type="NCBI Taxonomy" id="42024"/>
    <lineage>
        <taxon>Eukaryota</taxon>
        <taxon>Rhodophyta</taxon>
        <taxon>Florideophyceae</taxon>
        <taxon>Rhodymeniophycidae</taxon>
        <taxon>Sebdeniales</taxon>
        <taxon>Sebdeniaceae</taxon>
        <taxon>Sebdenia</taxon>
    </lineage>
</organism>